<comment type="caution">
    <text evidence="3">The sequence shown here is derived from an EMBL/GenBank/DDBJ whole genome shotgun (WGS) entry which is preliminary data.</text>
</comment>
<keyword evidence="4" id="KW-1185">Reference proteome</keyword>
<feature type="compositionally biased region" description="Polar residues" evidence="2">
    <location>
        <begin position="62"/>
        <end position="79"/>
    </location>
</feature>
<keyword evidence="1" id="KW-0175">Coiled coil</keyword>
<proteinExistence type="predicted"/>
<accession>A0ABR1TEN3</accession>
<feature type="compositionally biased region" description="Polar residues" evidence="2">
    <location>
        <begin position="32"/>
        <end position="55"/>
    </location>
</feature>
<evidence type="ECO:0000256" key="1">
    <source>
        <dbReference type="SAM" id="Coils"/>
    </source>
</evidence>
<feature type="coiled-coil region" evidence="1">
    <location>
        <begin position="103"/>
        <end position="130"/>
    </location>
</feature>
<name>A0ABR1TEN3_9PEZI</name>
<evidence type="ECO:0000313" key="3">
    <source>
        <dbReference type="EMBL" id="KAK8044451.1"/>
    </source>
</evidence>
<sequence length="140" mass="14772">MANRHTQAPNLVTPPANDAAGSIKREEDDTGTVHSTSNVAHHTTDGQSVADSMTMDQRETHTATVSSTQAESSHQVTQLQQAAVQNSAAQEALTIGASSAQRMALSEQRIALLEQRVAELEQAAARSSAIEIAKNSDAPQ</sequence>
<protein>
    <submittedName>
        <fullName evidence="3">Uncharacterized protein</fullName>
    </submittedName>
</protein>
<evidence type="ECO:0000313" key="4">
    <source>
        <dbReference type="Proteomes" id="UP001444661"/>
    </source>
</evidence>
<organism evidence="3 4">
    <name type="scientific">Apiospora rasikravindrae</name>
    <dbReference type="NCBI Taxonomy" id="990691"/>
    <lineage>
        <taxon>Eukaryota</taxon>
        <taxon>Fungi</taxon>
        <taxon>Dikarya</taxon>
        <taxon>Ascomycota</taxon>
        <taxon>Pezizomycotina</taxon>
        <taxon>Sordariomycetes</taxon>
        <taxon>Xylariomycetidae</taxon>
        <taxon>Amphisphaeriales</taxon>
        <taxon>Apiosporaceae</taxon>
        <taxon>Apiospora</taxon>
    </lineage>
</organism>
<reference evidence="3 4" key="1">
    <citation type="submission" date="2023-01" db="EMBL/GenBank/DDBJ databases">
        <title>Analysis of 21 Apiospora genomes using comparative genomics revels a genus with tremendous synthesis potential of carbohydrate active enzymes and secondary metabolites.</title>
        <authorList>
            <person name="Sorensen T."/>
        </authorList>
    </citation>
    <scope>NUCLEOTIDE SEQUENCE [LARGE SCALE GENOMIC DNA]</scope>
    <source>
        <strain evidence="3 4">CBS 33761</strain>
    </source>
</reference>
<dbReference type="EMBL" id="JAQQWK010000003">
    <property type="protein sequence ID" value="KAK8044451.1"/>
    <property type="molecule type" value="Genomic_DNA"/>
</dbReference>
<feature type="compositionally biased region" description="Polar residues" evidence="2">
    <location>
        <begin position="1"/>
        <end position="10"/>
    </location>
</feature>
<feature type="region of interest" description="Disordered" evidence="2">
    <location>
        <begin position="1"/>
        <end position="79"/>
    </location>
</feature>
<evidence type="ECO:0000256" key="2">
    <source>
        <dbReference type="SAM" id="MobiDB-lite"/>
    </source>
</evidence>
<dbReference type="Proteomes" id="UP001444661">
    <property type="component" value="Unassembled WGS sequence"/>
</dbReference>
<gene>
    <name evidence="3" type="ORF">PG993_004475</name>
</gene>